<dbReference type="InterPro" id="IPR010730">
    <property type="entry name" value="HET"/>
</dbReference>
<reference evidence="2 3" key="1">
    <citation type="journal article" date="2012" name="PLoS Pathog.">
        <title>Diverse lifestyles and strategies of plant pathogenesis encoded in the genomes of eighteen Dothideomycetes fungi.</title>
        <authorList>
            <person name="Ohm R.A."/>
            <person name="Feau N."/>
            <person name="Henrissat B."/>
            <person name="Schoch C.L."/>
            <person name="Horwitz B.A."/>
            <person name="Barry K.W."/>
            <person name="Condon B.J."/>
            <person name="Copeland A.C."/>
            <person name="Dhillon B."/>
            <person name="Glaser F."/>
            <person name="Hesse C.N."/>
            <person name="Kosti I."/>
            <person name="LaButti K."/>
            <person name="Lindquist E.A."/>
            <person name="Lucas S."/>
            <person name="Salamov A.A."/>
            <person name="Bradshaw R.E."/>
            <person name="Ciuffetti L."/>
            <person name="Hamelin R.C."/>
            <person name="Kema G.H.J."/>
            <person name="Lawrence C."/>
            <person name="Scott J.A."/>
            <person name="Spatafora J.W."/>
            <person name="Turgeon B.G."/>
            <person name="de Wit P.J.G.M."/>
            <person name="Zhong S."/>
            <person name="Goodwin S.B."/>
            <person name="Grigoriev I.V."/>
        </authorList>
    </citation>
    <scope>NUCLEOTIDE SEQUENCE [LARGE SCALE GENOMIC DNA]</scope>
    <source>
        <strain evidence="2 3">UAMH 10762</strain>
    </source>
</reference>
<sequence length="134" mass="15243">IRLLKFEIARDHTLYFALEAFLLADAPPYLALSYTWGPAEESEFARRNAAQLKHDEPPKPCTVIVNGSTVQVTANLNDFFRHYEAHVDSANYASLHIWIDALCINQSDRIEKAVQVMQMDRVYSCAQCVVVWLG</sequence>
<evidence type="ECO:0000313" key="3">
    <source>
        <dbReference type="Proteomes" id="UP000011761"/>
    </source>
</evidence>
<dbReference type="STRING" id="717646.M2NID4"/>
<name>M2NID4_BAUPA</name>
<evidence type="ECO:0000259" key="1">
    <source>
        <dbReference type="Pfam" id="PF06985"/>
    </source>
</evidence>
<dbReference type="Pfam" id="PF06985">
    <property type="entry name" value="HET"/>
    <property type="match status" value="1"/>
</dbReference>
<dbReference type="KEGG" id="bcom:BAUCODRAFT_60123"/>
<dbReference type="AlphaFoldDB" id="M2NID4"/>
<protein>
    <recommendedName>
        <fullName evidence="1">Heterokaryon incompatibility domain-containing protein</fullName>
    </recommendedName>
</protein>
<dbReference type="OrthoDB" id="2157530at2759"/>
<accession>M2NID4</accession>
<dbReference type="GeneID" id="19115839"/>
<dbReference type="PANTHER" id="PTHR24148">
    <property type="entry name" value="ANKYRIN REPEAT DOMAIN-CONTAINING PROTEIN 39 HOMOLOG-RELATED"/>
    <property type="match status" value="1"/>
</dbReference>
<dbReference type="RefSeq" id="XP_007673688.1">
    <property type="nucleotide sequence ID" value="XM_007675498.1"/>
</dbReference>
<proteinExistence type="predicted"/>
<evidence type="ECO:0000313" key="2">
    <source>
        <dbReference type="EMBL" id="EMC99134.1"/>
    </source>
</evidence>
<keyword evidence="3" id="KW-1185">Reference proteome</keyword>
<dbReference type="PANTHER" id="PTHR24148:SF77">
    <property type="entry name" value="HETEROKARYON INCOMPATIBILITY DOMAIN-CONTAINING PROTEIN"/>
    <property type="match status" value="1"/>
</dbReference>
<feature type="domain" description="Heterokaryon incompatibility" evidence="1">
    <location>
        <begin position="29"/>
        <end position="134"/>
    </location>
</feature>
<dbReference type="HOGENOM" id="CLU_004184_6_2_1"/>
<feature type="non-terminal residue" evidence="2">
    <location>
        <position position="134"/>
    </location>
</feature>
<feature type="non-terminal residue" evidence="2">
    <location>
        <position position="1"/>
    </location>
</feature>
<dbReference type="Proteomes" id="UP000011761">
    <property type="component" value="Unassembled WGS sequence"/>
</dbReference>
<organism evidence="2 3">
    <name type="scientific">Baudoinia panamericana (strain UAMH 10762)</name>
    <name type="common">Angels' share fungus</name>
    <name type="synonym">Baudoinia compniacensis (strain UAMH 10762)</name>
    <dbReference type="NCBI Taxonomy" id="717646"/>
    <lineage>
        <taxon>Eukaryota</taxon>
        <taxon>Fungi</taxon>
        <taxon>Dikarya</taxon>
        <taxon>Ascomycota</taxon>
        <taxon>Pezizomycotina</taxon>
        <taxon>Dothideomycetes</taxon>
        <taxon>Dothideomycetidae</taxon>
        <taxon>Mycosphaerellales</taxon>
        <taxon>Teratosphaeriaceae</taxon>
        <taxon>Baudoinia</taxon>
    </lineage>
</organism>
<gene>
    <name evidence="2" type="ORF">BAUCODRAFT_60123</name>
</gene>
<dbReference type="InterPro" id="IPR052895">
    <property type="entry name" value="HetReg/Transcr_Mod"/>
</dbReference>
<dbReference type="EMBL" id="KB445552">
    <property type="protein sequence ID" value="EMC99134.1"/>
    <property type="molecule type" value="Genomic_DNA"/>
</dbReference>